<dbReference type="Proteomes" id="UP000540191">
    <property type="component" value="Unassembled WGS sequence"/>
</dbReference>
<keyword evidence="2" id="KW-1185">Reference proteome</keyword>
<name>A0A7W7GM81_9MICC</name>
<comment type="caution">
    <text evidence="1">The sequence shown here is derived from an EMBL/GenBank/DDBJ whole genome shotgun (WGS) entry which is preliminary data.</text>
</comment>
<protein>
    <submittedName>
        <fullName evidence="1">Uncharacterized protein</fullName>
    </submittedName>
</protein>
<accession>A0A7W7GM81</accession>
<reference evidence="1 2" key="1">
    <citation type="submission" date="2020-08" db="EMBL/GenBank/DDBJ databases">
        <title>Sequencing the genomes of 1000 actinobacteria strains.</title>
        <authorList>
            <person name="Klenk H.-P."/>
        </authorList>
    </citation>
    <scope>NUCLEOTIDE SEQUENCE [LARGE SCALE GENOMIC DNA]</scope>
    <source>
        <strain evidence="1 2">DSM 23974</strain>
    </source>
</reference>
<gene>
    <name evidence="1" type="ORF">HDA30_000198</name>
</gene>
<dbReference type="EMBL" id="JACHNA010000001">
    <property type="protein sequence ID" value="MBB4734690.1"/>
    <property type="molecule type" value="Genomic_DNA"/>
</dbReference>
<organism evidence="1 2">
    <name type="scientific">Micrococcus cohnii</name>
    <dbReference type="NCBI Taxonomy" id="993416"/>
    <lineage>
        <taxon>Bacteria</taxon>
        <taxon>Bacillati</taxon>
        <taxon>Actinomycetota</taxon>
        <taxon>Actinomycetes</taxon>
        <taxon>Micrococcales</taxon>
        <taxon>Micrococcaceae</taxon>
        <taxon>Micrococcus</taxon>
    </lineage>
</organism>
<evidence type="ECO:0000313" key="1">
    <source>
        <dbReference type="EMBL" id="MBB4734690.1"/>
    </source>
</evidence>
<proteinExistence type="predicted"/>
<dbReference type="AlphaFoldDB" id="A0A7W7GM81"/>
<sequence length="286" mass="31251">MSVDLQPSLADQGNDLLTQRGARELTDQIKTGMESVWHLIRAAYRGRAWEAIGYHSWDEYVTREFGNLYLRPPLEERQNVVLSLREAGMSTRAIVSATQLSIGTVHRELRSAETAGVPNGTPEDEEHTRVLGVDGKEYQPARPQAPKPAVEAVEEDIDIDAVLDMPAEEFGVEPLDMEQRDKEEAGRARRVLTAFNGSGAAAVPALIKAAAPMASLVSPATGEAAVSDEELHGVVWDSARCVRTLANVIQSVGRVKGESTTEIQSTLRDAVDDLDTVLKRIEEVEQ</sequence>
<dbReference type="RefSeq" id="WP_343059252.1">
    <property type="nucleotide sequence ID" value="NZ_JACHNA010000001.1"/>
</dbReference>
<evidence type="ECO:0000313" key="2">
    <source>
        <dbReference type="Proteomes" id="UP000540191"/>
    </source>
</evidence>